<reference evidence="2 3" key="1">
    <citation type="submission" date="2018-12" db="EMBL/GenBank/DDBJ databases">
        <title>The whole draft genome of Aquabacterium sp. SJQ9.</title>
        <authorList>
            <person name="Sun L."/>
            <person name="Gao X."/>
            <person name="Chen W."/>
            <person name="Huang K."/>
        </authorList>
    </citation>
    <scope>NUCLEOTIDE SEQUENCE [LARGE SCALE GENOMIC DNA]</scope>
    <source>
        <strain evidence="2 3">SJQ9</strain>
    </source>
</reference>
<dbReference type="SUPFAM" id="SSF54909">
    <property type="entry name" value="Dimeric alpha+beta barrel"/>
    <property type="match status" value="1"/>
</dbReference>
<dbReference type="GO" id="GO:0004497">
    <property type="term" value="F:monooxygenase activity"/>
    <property type="evidence" value="ECO:0007669"/>
    <property type="project" value="UniProtKB-KW"/>
</dbReference>
<dbReference type="InterPro" id="IPR011008">
    <property type="entry name" value="Dimeric_a/b-barrel"/>
</dbReference>
<sequence length="95" mass="10505">MHGIVATLKIKDGVQAEFEAVANGLVEQSRQEPGCRGYTLWRTADASTYVFVEYYDNAEAIDAHMKSDHYRQIGRQLGAFLDGAPELKRLVGATS</sequence>
<evidence type="ECO:0000313" key="2">
    <source>
        <dbReference type="EMBL" id="RRS05643.1"/>
    </source>
</evidence>
<gene>
    <name evidence="2" type="ORF">EIP75_05485</name>
</gene>
<dbReference type="PROSITE" id="PS51725">
    <property type="entry name" value="ABM"/>
    <property type="match status" value="1"/>
</dbReference>
<keyword evidence="3" id="KW-1185">Reference proteome</keyword>
<dbReference type="RefSeq" id="WP_125242211.1">
    <property type="nucleotide sequence ID" value="NZ_RSED01000003.1"/>
</dbReference>
<keyword evidence="2" id="KW-0503">Monooxygenase</keyword>
<dbReference type="InterPro" id="IPR007138">
    <property type="entry name" value="ABM_dom"/>
</dbReference>
<comment type="caution">
    <text evidence="2">The sequence shown here is derived from an EMBL/GenBank/DDBJ whole genome shotgun (WGS) entry which is preliminary data.</text>
</comment>
<keyword evidence="2" id="KW-0560">Oxidoreductase</keyword>
<dbReference type="Pfam" id="PF03992">
    <property type="entry name" value="ABM"/>
    <property type="match status" value="1"/>
</dbReference>
<name>A0A426VFC5_9BURK</name>
<evidence type="ECO:0000313" key="3">
    <source>
        <dbReference type="Proteomes" id="UP000269265"/>
    </source>
</evidence>
<dbReference type="PANTHER" id="PTHR33336">
    <property type="entry name" value="QUINOL MONOOXYGENASE YGIN-RELATED"/>
    <property type="match status" value="1"/>
</dbReference>
<proteinExistence type="predicted"/>
<dbReference type="EMBL" id="RSED01000003">
    <property type="protein sequence ID" value="RRS05643.1"/>
    <property type="molecule type" value="Genomic_DNA"/>
</dbReference>
<protein>
    <submittedName>
        <fullName evidence="2">Antibiotic biosynthesis monooxygenase</fullName>
    </submittedName>
</protein>
<dbReference type="PANTHER" id="PTHR33336:SF15">
    <property type="entry name" value="ABM DOMAIN-CONTAINING PROTEIN"/>
    <property type="match status" value="1"/>
</dbReference>
<dbReference type="InterPro" id="IPR050744">
    <property type="entry name" value="AI-2_Isomerase_LsrG"/>
</dbReference>
<dbReference type="Gene3D" id="3.30.70.100">
    <property type="match status" value="1"/>
</dbReference>
<accession>A0A426VFC5</accession>
<feature type="domain" description="ABM" evidence="1">
    <location>
        <begin position="2"/>
        <end position="91"/>
    </location>
</feature>
<organism evidence="2 3">
    <name type="scientific">Aquabacterium soli</name>
    <dbReference type="NCBI Taxonomy" id="2493092"/>
    <lineage>
        <taxon>Bacteria</taxon>
        <taxon>Pseudomonadati</taxon>
        <taxon>Pseudomonadota</taxon>
        <taxon>Betaproteobacteria</taxon>
        <taxon>Burkholderiales</taxon>
        <taxon>Aquabacterium</taxon>
    </lineage>
</organism>
<dbReference type="OrthoDB" id="9812192at2"/>
<evidence type="ECO:0000259" key="1">
    <source>
        <dbReference type="PROSITE" id="PS51725"/>
    </source>
</evidence>
<dbReference type="AlphaFoldDB" id="A0A426VFC5"/>
<dbReference type="Proteomes" id="UP000269265">
    <property type="component" value="Unassembled WGS sequence"/>
</dbReference>